<dbReference type="EMBL" id="PXOG01000205">
    <property type="protein sequence ID" value="RGP67472.1"/>
    <property type="molecule type" value="Genomic_DNA"/>
</dbReference>
<dbReference type="AlphaFoldDB" id="A0A395S5S6"/>
<sequence length="1153" mass="129604">MNMDSYDSQIIEDTLIQISSLPEKHDSIPYLLLRMVCALRKRGMENDDREDYEFALCQLDTGLELSKQNPSFQIYPGLFYDLIADLIETKYQGYKSFWQLGSSHKIDAQEVTKDISRLSESLDSGVLVETWKFQGLLGIMVFNLNRTRPETHVDYYAELEKSILLLSDSIQSYTEPDYLYPFITRYFFHAKLTKRDGHDDIQVQFDVAKELEEISPFLTDDIQRMITTARNARRFEQGDDYFSHYYESHNLEYLDLAIDFFSSLDIDEDNEAEEAARQSRIAECLRTRHRVTSSDQDLEIAVELARNVAVMDVHSSQRVEFIYKLAQTLMDQYQRSGNLALIEESIGLLQTARHLHQESTTNPILVLRCLGNCFHILYMRRARQEDLDQALSILEEAIAMDGWDDLKYTIKGEMAALLSTAYLLKNDIATLDRAIELGEEAASFPQYGQVKFLSMLSEYYLARYIRLGDLDDLERLVEYSEKALAVTPKTHMIRPGVLSGICQAYTARYRRFRQSEDIVRAETAIKEAIDLTPEDLLPSVEFYSTLGNTLQARYKDTQDIRHLDAAIEAFQKRYETHNNLDWFKSMVLGHLAGALGLRAKATGNKNDLDAFKKHMLEAVEFTGSPPALRLDFAHQAVTADLSEPDPAWKDKIVRSGLELLSLACALDLPHDDQQHIIRSSTGLAAYGCSLSLHYGRPEEALERVEHGRGMILGHLIDRNDDLASLREQHPTLAAEYDDLRQEAFEASISSQQHVAEASLGKKRGAFSALQDCEDEIRKMKNFEWFHRGSPAEELKKVADQGPIIIVNVTEMRSDALIVTQDDVSCVPLIGMDVTTTSLIRYSLEMSVDIEDILPTSDRTVEPEGSTLVLEHLGFCPASDSTPRVWWIGSGAANGLPFHAAGLYQASLDIDRSPSCLDCVTSSYTPTIKALQYARLGAGNVQLTDKLSLVLISMATTPGQSDLPGVKAETDAVKSAINSHCNFTALEQPTAQQVLQHSQQAQLVHFACHGFADHIDPSQSHLLLQKRSSDSKVELDRLTVEALLDVKSQGNSWIVYLSACATAKARVQELGDESLHLATAFQIAGFPHAVGSLWAVDDNTCAEISQDFYQKLVSSGLPKKSLSVAGILQQAVQKIRSQHPYNPSLWAPFVHYGI</sequence>
<evidence type="ECO:0000313" key="2">
    <source>
        <dbReference type="EMBL" id="RGP67472.1"/>
    </source>
</evidence>
<accession>A0A395S5S6</accession>
<evidence type="ECO:0000313" key="3">
    <source>
        <dbReference type="Proteomes" id="UP000266234"/>
    </source>
</evidence>
<protein>
    <submittedName>
        <fullName evidence="2">Tpr domain-containing</fullName>
    </submittedName>
</protein>
<keyword evidence="3" id="KW-1185">Reference proteome</keyword>
<reference evidence="2 3" key="1">
    <citation type="journal article" date="2018" name="PLoS Pathog.">
        <title>Evolution of structural diversity of trichothecenes, a family of toxins produced by plant pathogenic and entomopathogenic fungi.</title>
        <authorList>
            <person name="Proctor R.H."/>
            <person name="McCormick S.P."/>
            <person name="Kim H.S."/>
            <person name="Cardoza R.E."/>
            <person name="Stanley A.M."/>
            <person name="Lindo L."/>
            <person name="Kelly A."/>
            <person name="Brown D.W."/>
            <person name="Lee T."/>
            <person name="Vaughan M.M."/>
            <person name="Alexander N.J."/>
            <person name="Busman M."/>
            <person name="Gutierrez S."/>
        </authorList>
    </citation>
    <scope>NUCLEOTIDE SEQUENCE [LARGE SCALE GENOMIC DNA]</scope>
    <source>
        <strain evidence="2 3">NRRL 20695</strain>
    </source>
</reference>
<dbReference type="Gene3D" id="1.25.40.10">
    <property type="entry name" value="Tetratricopeptide repeat domain"/>
    <property type="match status" value="1"/>
</dbReference>
<feature type="domain" description="CHAT" evidence="1">
    <location>
        <begin position="878"/>
        <end position="1152"/>
    </location>
</feature>
<comment type="caution">
    <text evidence="2">The sequence shown here is derived from an EMBL/GenBank/DDBJ whole genome shotgun (WGS) entry which is preliminary data.</text>
</comment>
<proteinExistence type="predicted"/>
<dbReference type="STRING" id="694270.A0A395S5S6"/>
<dbReference type="Proteomes" id="UP000266234">
    <property type="component" value="Unassembled WGS sequence"/>
</dbReference>
<dbReference type="InterPro" id="IPR024983">
    <property type="entry name" value="CHAT_dom"/>
</dbReference>
<dbReference type="Pfam" id="PF12770">
    <property type="entry name" value="CHAT"/>
    <property type="match status" value="1"/>
</dbReference>
<dbReference type="InterPro" id="IPR011990">
    <property type="entry name" value="TPR-like_helical_dom_sf"/>
</dbReference>
<organism evidence="2 3">
    <name type="scientific">Fusarium longipes</name>
    <dbReference type="NCBI Taxonomy" id="694270"/>
    <lineage>
        <taxon>Eukaryota</taxon>
        <taxon>Fungi</taxon>
        <taxon>Dikarya</taxon>
        <taxon>Ascomycota</taxon>
        <taxon>Pezizomycotina</taxon>
        <taxon>Sordariomycetes</taxon>
        <taxon>Hypocreomycetidae</taxon>
        <taxon>Hypocreales</taxon>
        <taxon>Nectriaceae</taxon>
        <taxon>Fusarium</taxon>
    </lineage>
</organism>
<evidence type="ECO:0000259" key="1">
    <source>
        <dbReference type="Pfam" id="PF12770"/>
    </source>
</evidence>
<gene>
    <name evidence="2" type="ORF">FLONG3_8493</name>
</gene>
<name>A0A395S5S6_9HYPO</name>
<dbReference type="OrthoDB" id="9991317at2759"/>